<reference evidence="1" key="1">
    <citation type="submission" date="2024-02" db="EMBL/GenBank/DDBJ databases">
        <title>Metagenome Assembled Genome of Zalaria obscura JY119.</title>
        <authorList>
            <person name="Vighnesh L."/>
            <person name="Jagadeeshwari U."/>
            <person name="Venkata Ramana C."/>
            <person name="Sasikala C."/>
        </authorList>
    </citation>
    <scope>NUCLEOTIDE SEQUENCE</scope>
    <source>
        <strain evidence="1">JY119</strain>
    </source>
</reference>
<keyword evidence="2" id="KW-1185">Reference proteome</keyword>
<evidence type="ECO:0000313" key="2">
    <source>
        <dbReference type="Proteomes" id="UP001320706"/>
    </source>
</evidence>
<dbReference type="EMBL" id="JAMKPW020000044">
    <property type="protein sequence ID" value="KAK8192703.1"/>
    <property type="molecule type" value="Genomic_DNA"/>
</dbReference>
<organism evidence="1 2">
    <name type="scientific">Zalaria obscura</name>
    <dbReference type="NCBI Taxonomy" id="2024903"/>
    <lineage>
        <taxon>Eukaryota</taxon>
        <taxon>Fungi</taxon>
        <taxon>Dikarya</taxon>
        <taxon>Ascomycota</taxon>
        <taxon>Pezizomycotina</taxon>
        <taxon>Dothideomycetes</taxon>
        <taxon>Dothideomycetidae</taxon>
        <taxon>Dothideales</taxon>
        <taxon>Zalariaceae</taxon>
        <taxon>Zalaria</taxon>
    </lineage>
</organism>
<dbReference type="Proteomes" id="UP001320706">
    <property type="component" value="Unassembled WGS sequence"/>
</dbReference>
<evidence type="ECO:0000313" key="1">
    <source>
        <dbReference type="EMBL" id="KAK8192703.1"/>
    </source>
</evidence>
<sequence>MDHSQFQPRVSFDTFDNRDASDFSLTLNRKHKDYHYSKRSRTFLCGTDTNDYSDTALEWLIDELVDDGDEVVCLRVIEKDSKDAQKYAAIAGSSREGREKGYREEAERMLKRIQDKNVDDKAINLILEFSVGKIQDTIQHMIRIYEPAILVVGTRGRSLGGFQGLLPGSVSKYCLQHSPVPVIVVRPSSKRDKKKRKRLLDPARRGYRDILDKSEDVAEGGHILDERNRLSMAGADGLLGDVGKYDEEEEARRVAEAIGYRPQQGGSGNALTKTMSNVSATSNRSRRSGSLNSDMGPEDMRSPGHLLKSPELRDLDSPLPSDESASEDEDEEVPEYIRLQDEALMKAHERAMKAEEELRELEAERVAREERLKALKENRKGGRRGQSPSGDGGGGAGALDVLAALSSPGRKGR</sequence>
<protein>
    <submittedName>
        <fullName evidence="1">Uncharacterized protein</fullName>
    </submittedName>
</protein>
<comment type="caution">
    <text evidence="1">The sequence shown here is derived from an EMBL/GenBank/DDBJ whole genome shotgun (WGS) entry which is preliminary data.</text>
</comment>
<name>A0ACC3S309_9PEZI</name>
<proteinExistence type="predicted"/>
<gene>
    <name evidence="1" type="ORF">M8818_007875</name>
</gene>
<accession>A0ACC3S309</accession>